<comment type="caution">
    <text evidence="1">The sequence shown here is derived from an EMBL/GenBank/DDBJ whole genome shotgun (WGS) entry which is preliminary data.</text>
</comment>
<dbReference type="AlphaFoldDB" id="A0A916JFG7"/>
<dbReference type="EMBL" id="CAJRAF010000002">
    <property type="protein sequence ID" value="CAG4999900.1"/>
    <property type="molecule type" value="Genomic_DNA"/>
</dbReference>
<organism evidence="1 2">
    <name type="scientific">Dyadobacter helix</name>
    <dbReference type="NCBI Taxonomy" id="2822344"/>
    <lineage>
        <taxon>Bacteria</taxon>
        <taxon>Pseudomonadati</taxon>
        <taxon>Bacteroidota</taxon>
        <taxon>Cytophagia</taxon>
        <taxon>Cytophagales</taxon>
        <taxon>Spirosomataceae</taxon>
        <taxon>Dyadobacter</taxon>
    </lineage>
</organism>
<evidence type="ECO:0000313" key="2">
    <source>
        <dbReference type="Proteomes" id="UP000680038"/>
    </source>
</evidence>
<proteinExistence type="predicted"/>
<dbReference type="RefSeq" id="WP_215238983.1">
    <property type="nucleotide sequence ID" value="NZ_CAJRAF010000002.1"/>
</dbReference>
<gene>
    <name evidence="1" type="ORF">DYBT9275_02339</name>
</gene>
<sequence length="66" mass="7106">MTSFLGAAVLFSELYDSLSVPILSGFKLPEYKIETGNIQNYDQTCNGRKAAASIRKATGSYATPAQ</sequence>
<dbReference type="Proteomes" id="UP000680038">
    <property type="component" value="Unassembled WGS sequence"/>
</dbReference>
<protein>
    <submittedName>
        <fullName evidence="1">Uncharacterized protein</fullName>
    </submittedName>
</protein>
<keyword evidence="2" id="KW-1185">Reference proteome</keyword>
<name>A0A916JFG7_9BACT</name>
<accession>A0A916JFG7</accession>
<reference evidence="1" key="1">
    <citation type="submission" date="2021-04" db="EMBL/GenBank/DDBJ databases">
        <authorList>
            <person name="Rodrigo-Torres L."/>
            <person name="Arahal R. D."/>
            <person name="Lucena T."/>
        </authorList>
    </citation>
    <scope>NUCLEOTIDE SEQUENCE</scope>
    <source>
        <strain evidence="1">CECT 9275</strain>
    </source>
</reference>
<evidence type="ECO:0000313" key="1">
    <source>
        <dbReference type="EMBL" id="CAG4999900.1"/>
    </source>
</evidence>